<dbReference type="RefSeq" id="WP_111068244.1">
    <property type="nucleotide sequence ID" value="NZ_CP029830.1"/>
</dbReference>
<accession>A0A2U9S928</accession>
<evidence type="ECO:0000256" key="4">
    <source>
        <dbReference type="SAM" id="SignalP"/>
    </source>
</evidence>
<dbReference type="PANTHER" id="PTHR30024">
    <property type="entry name" value="ALIPHATIC SULFONATES-BINDING PROTEIN-RELATED"/>
    <property type="match status" value="1"/>
</dbReference>
<dbReference type="Gene3D" id="3.40.190.10">
    <property type="entry name" value="Periplasmic binding protein-like II"/>
    <property type="match status" value="2"/>
</dbReference>
<name>A0A2U9S928_9PROT</name>
<dbReference type="KEGG" id="azm:DM194_14210"/>
<keyword evidence="3 4" id="KW-0732">Signal</keyword>
<reference evidence="5 6" key="1">
    <citation type="submission" date="2018-06" db="EMBL/GenBank/DDBJ databases">
        <title>Complete genome sequencing of Azospirillum sp. M2T2B2.</title>
        <authorList>
            <person name="Heo J."/>
            <person name="Kim S.-J."/>
            <person name="Kwon S.-W."/>
            <person name="Anandham R."/>
        </authorList>
    </citation>
    <scope>NUCLEOTIDE SEQUENCE [LARGE SCALE GENOMIC DNA]</scope>
    <source>
        <strain evidence="5 6">M2T2B2</strain>
        <plasmid evidence="5 6">unnamed1</plasmid>
    </source>
</reference>
<proteinExistence type="inferred from homology"/>
<dbReference type="PANTHER" id="PTHR30024:SF47">
    <property type="entry name" value="TAURINE-BINDING PERIPLASMIC PROTEIN"/>
    <property type="match status" value="1"/>
</dbReference>
<dbReference type="GO" id="GO:0042597">
    <property type="term" value="C:periplasmic space"/>
    <property type="evidence" value="ECO:0007669"/>
    <property type="project" value="UniProtKB-SubCell"/>
</dbReference>
<dbReference type="SUPFAM" id="SSF53850">
    <property type="entry name" value="Periplasmic binding protein-like II"/>
    <property type="match status" value="1"/>
</dbReference>
<evidence type="ECO:0000256" key="3">
    <source>
        <dbReference type="ARBA" id="ARBA00022729"/>
    </source>
</evidence>
<dbReference type="Pfam" id="PF13379">
    <property type="entry name" value="NMT1_2"/>
    <property type="match status" value="1"/>
</dbReference>
<keyword evidence="5" id="KW-0614">Plasmid</keyword>
<comment type="subcellular location">
    <subcellularLocation>
        <location evidence="1">Periplasm</location>
    </subcellularLocation>
</comment>
<geneLocation type="plasmid" evidence="5 6">
    <name>unnamed1</name>
</geneLocation>
<comment type="similarity">
    <text evidence="2">Belongs to the bacterial solute-binding protein SsuA/TauA family.</text>
</comment>
<dbReference type="AlphaFoldDB" id="A0A2U9S928"/>
<dbReference type="Proteomes" id="UP000249605">
    <property type="component" value="Plasmid unnamed1"/>
</dbReference>
<dbReference type="OrthoDB" id="7374754at2"/>
<evidence type="ECO:0000313" key="5">
    <source>
        <dbReference type="EMBL" id="AWU95477.1"/>
    </source>
</evidence>
<evidence type="ECO:0000256" key="2">
    <source>
        <dbReference type="ARBA" id="ARBA00010742"/>
    </source>
</evidence>
<sequence length="317" mass="34564">MSKIELRKLVAGFACAALLAVTGPAAADSPPIRFAVGIDPAFTPMFLAKHEKMFDEAGLNVQLQQFTQSNEGLDSINAGLIDLVGAAEPGTLTRITRGDIRPLVIYEQSGKYIKLVVQSGITDVSQIKKFGIIPGTSSEYVTHRLLDKFKIDPKSVELVNAGPPELPALLAGKSIDAYFVWEPWPSVGIKQGGKVLMTSADVGYTYTMWLSANGAWLDKNRDAAKKVVATLAKACAVVQEGVANGDLSRPVTANRALAKLPREQTESFLRDVECVVRDFTPEDLESYDQIAEFLHQAKMTPVKADYRKVMQFGFVKE</sequence>
<feature type="signal peptide" evidence="4">
    <location>
        <begin position="1"/>
        <end position="27"/>
    </location>
</feature>
<keyword evidence="6" id="KW-1185">Reference proteome</keyword>
<protein>
    <submittedName>
        <fullName evidence="5">ABC transporter substrate-binding protein</fullName>
    </submittedName>
</protein>
<evidence type="ECO:0000313" key="6">
    <source>
        <dbReference type="Proteomes" id="UP000249605"/>
    </source>
</evidence>
<organism evidence="5 6">
    <name type="scientific">Azospirillum ramasamyi</name>
    <dbReference type="NCBI Taxonomy" id="682998"/>
    <lineage>
        <taxon>Bacteria</taxon>
        <taxon>Pseudomonadati</taxon>
        <taxon>Pseudomonadota</taxon>
        <taxon>Alphaproteobacteria</taxon>
        <taxon>Rhodospirillales</taxon>
        <taxon>Azospirillaceae</taxon>
        <taxon>Azospirillum</taxon>
    </lineage>
</organism>
<evidence type="ECO:0000256" key="1">
    <source>
        <dbReference type="ARBA" id="ARBA00004418"/>
    </source>
</evidence>
<dbReference type="EMBL" id="CP029830">
    <property type="protein sequence ID" value="AWU95477.1"/>
    <property type="molecule type" value="Genomic_DNA"/>
</dbReference>
<gene>
    <name evidence="5" type="ORF">DM194_14210</name>
</gene>
<feature type="chain" id="PRO_5015858266" evidence="4">
    <location>
        <begin position="28"/>
        <end position="317"/>
    </location>
</feature>